<sequence>MTDQTTPTDPSAAFAELADRVQRVADEVDDWSAPSPCEGWSAADVIAHLITTERDFLAERGVPLPPAPDVATGPGAAWRDHASLVGELLADPGVADAEYEGFFGPTTIGASFLRFYGFDLMVHRWDVGRASGRDLPFTDAELDTIEASVAGFGEHLYDEGICKPGVEAPTDADRSTRVLAILGRVR</sequence>
<dbReference type="RefSeq" id="WP_015883454.1">
    <property type="nucleotide sequence ID" value="NC_012669.1"/>
</dbReference>
<organism evidence="2 3">
    <name type="scientific">Beutenbergia cavernae (strain ATCC BAA-8 / DSM 12333 / CCUG 43141 / JCM 11478 / NBRC 16432 / NCIMB 13614 / HKI 0122)</name>
    <dbReference type="NCBI Taxonomy" id="471853"/>
    <lineage>
        <taxon>Bacteria</taxon>
        <taxon>Bacillati</taxon>
        <taxon>Actinomycetota</taxon>
        <taxon>Actinomycetes</taxon>
        <taxon>Micrococcales</taxon>
        <taxon>Beutenbergiaceae</taxon>
        <taxon>Beutenbergia</taxon>
    </lineage>
</organism>
<accession>C5BZ99</accession>
<dbReference type="SUPFAM" id="SSF109854">
    <property type="entry name" value="DinB/YfiT-like putative metalloenzymes"/>
    <property type="match status" value="1"/>
</dbReference>
<dbReference type="Proteomes" id="UP000007962">
    <property type="component" value="Chromosome"/>
</dbReference>
<dbReference type="InterPro" id="IPR017520">
    <property type="entry name" value="CHP03086"/>
</dbReference>
<dbReference type="STRING" id="471853.Bcav_2969"/>
<evidence type="ECO:0000313" key="3">
    <source>
        <dbReference type="Proteomes" id="UP000007962"/>
    </source>
</evidence>
<dbReference type="GO" id="GO:0046872">
    <property type="term" value="F:metal ion binding"/>
    <property type="evidence" value="ECO:0007669"/>
    <property type="project" value="InterPro"/>
</dbReference>
<dbReference type="Pfam" id="PF11716">
    <property type="entry name" value="MDMPI_N"/>
    <property type="match status" value="1"/>
</dbReference>
<dbReference type="EMBL" id="CP001618">
    <property type="protein sequence ID" value="ACQ81214.1"/>
    <property type="molecule type" value="Genomic_DNA"/>
</dbReference>
<protein>
    <recommendedName>
        <fullName evidence="1">Mycothiol-dependent maleylpyruvate isomerase metal-binding domain-containing protein</fullName>
    </recommendedName>
</protein>
<keyword evidence="3" id="KW-1185">Reference proteome</keyword>
<dbReference type="Gene3D" id="1.20.120.450">
    <property type="entry name" value="dinb family like domain"/>
    <property type="match status" value="1"/>
</dbReference>
<dbReference type="eggNOG" id="ENOG5032HTX">
    <property type="taxonomic scope" value="Bacteria"/>
</dbReference>
<evidence type="ECO:0000313" key="2">
    <source>
        <dbReference type="EMBL" id="ACQ81214.1"/>
    </source>
</evidence>
<dbReference type="NCBIfam" id="TIGR03086">
    <property type="entry name" value="TIGR03086 family metal-binding protein"/>
    <property type="match status" value="1"/>
</dbReference>
<evidence type="ECO:0000259" key="1">
    <source>
        <dbReference type="Pfam" id="PF11716"/>
    </source>
</evidence>
<dbReference type="OrthoDB" id="5185819at2"/>
<dbReference type="NCBIfam" id="TIGR03083">
    <property type="entry name" value="maleylpyruvate isomerase family mycothiol-dependent enzyme"/>
    <property type="match status" value="1"/>
</dbReference>
<dbReference type="InterPro" id="IPR024344">
    <property type="entry name" value="MDMPI_metal-binding"/>
</dbReference>
<dbReference type="InterPro" id="IPR017517">
    <property type="entry name" value="Maleyloyr_isom"/>
</dbReference>
<dbReference type="KEGG" id="bcv:Bcav_2969"/>
<reference evidence="2 3" key="1">
    <citation type="journal article" date="2009" name="Stand. Genomic Sci.">
        <title>Complete genome sequence of Beutenbergia cavernae type strain (HKI 0122).</title>
        <authorList>
            <person name="Land M."/>
            <person name="Pukall R."/>
            <person name="Abt B."/>
            <person name="Goker M."/>
            <person name="Rohde M."/>
            <person name="Glavina Del Rio T."/>
            <person name="Tice H."/>
            <person name="Copeland A."/>
            <person name="Cheng J.F."/>
            <person name="Lucas S."/>
            <person name="Chen F."/>
            <person name="Nolan M."/>
            <person name="Bruce D."/>
            <person name="Goodwin L."/>
            <person name="Pitluck S."/>
            <person name="Ivanova N."/>
            <person name="Mavromatis K."/>
            <person name="Ovchinnikova G."/>
            <person name="Pati A."/>
            <person name="Chen A."/>
            <person name="Palaniappan K."/>
            <person name="Hauser L."/>
            <person name="Chang Y.J."/>
            <person name="Jefferies C.C."/>
            <person name="Saunders E."/>
            <person name="Brettin T."/>
            <person name="Detter J.C."/>
            <person name="Han C."/>
            <person name="Chain P."/>
            <person name="Bristow J."/>
            <person name="Eisen J.A."/>
            <person name="Markowitz V."/>
            <person name="Hugenholtz P."/>
            <person name="Kyrpides N.C."/>
            <person name="Klenk H.P."/>
            <person name="Lapidus A."/>
        </authorList>
    </citation>
    <scope>NUCLEOTIDE SEQUENCE [LARGE SCALE GENOMIC DNA]</scope>
    <source>
        <strain evidence="3">ATCC BAA-8 / DSM 12333 / NBRC 16432</strain>
    </source>
</reference>
<feature type="domain" description="Mycothiol-dependent maleylpyruvate isomerase metal-binding" evidence="1">
    <location>
        <begin position="14"/>
        <end position="127"/>
    </location>
</feature>
<proteinExistence type="predicted"/>
<dbReference type="InterPro" id="IPR034660">
    <property type="entry name" value="DinB/YfiT-like"/>
</dbReference>
<dbReference type="AlphaFoldDB" id="C5BZ99"/>
<name>C5BZ99_BEUC1</name>
<gene>
    <name evidence="2" type="ordered locus">Bcav_2969</name>
</gene>
<dbReference type="HOGENOM" id="CLU_051661_1_1_11"/>